<dbReference type="Gene3D" id="3.40.50.280">
    <property type="entry name" value="Cobalamin-binding domain"/>
    <property type="match status" value="1"/>
</dbReference>
<accession>A0A3D2X5E2</accession>
<proteinExistence type="predicted"/>
<evidence type="ECO:0000256" key="1">
    <source>
        <dbReference type="ARBA" id="ARBA00001966"/>
    </source>
</evidence>
<gene>
    <name evidence="8" type="ORF">DHW61_03945</name>
</gene>
<evidence type="ECO:0000259" key="7">
    <source>
        <dbReference type="PROSITE" id="PS51332"/>
    </source>
</evidence>
<dbReference type="SFLD" id="SFLDG01082">
    <property type="entry name" value="B12-binding_domain_containing"/>
    <property type="match status" value="1"/>
</dbReference>
<dbReference type="InterPro" id="IPR051198">
    <property type="entry name" value="BchE-like"/>
</dbReference>
<comment type="cofactor">
    <cofactor evidence="1">
        <name>[4Fe-4S] cluster</name>
        <dbReference type="ChEBI" id="CHEBI:49883"/>
    </cofactor>
</comment>
<feature type="non-terminal residue" evidence="8">
    <location>
        <position position="289"/>
    </location>
</feature>
<dbReference type="EMBL" id="DPVV01000138">
    <property type="protein sequence ID" value="HCL01558.1"/>
    <property type="molecule type" value="Genomic_DNA"/>
</dbReference>
<organism evidence="8 9">
    <name type="scientific">Lachnoclostridium phytofermentans</name>
    <dbReference type="NCBI Taxonomy" id="66219"/>
    <lineage>
        <taxon>Bacteria</taxon>
        <taxon>Bacillati</taxon>
        <taxon>Bacillota</taxon>
        <taxon>Clostridia</taxon>
        <taxon>Lachnospirales</taxon>
        <taxon>Lachnospiraceae</taxon>
    </lineage>
</organism>
<dbReference type="SUPFAM" id="SSF102114">
    <property type="entry name" value="Radical SAM enzymes"/>
    <property type="match status" value="1"/>
</dbReference>
<keyword evidence="2" id="KW-0808">Transferase</keyword>
<evidence type="ECO:0000313" key="8">
    <source>
        <dbReference type="EMBL" id="HCL01558.1"/>
    </source>
</evidence>
<evidence type="ECO:0000256" key="6">
    <source>
        <dbReference type="ARBA" id="ARBA00023014"/>
    </source>
</evidence>
<dbReference type="Proteomes" id="UP000262969">
    <property type="component" value="Unassembled WGS sequence"/>
</dbReference>
<evidence type="ECO:0000256" key="3">
    <source>
        <dbReference type="ARBA" id="ARBA00022691"/>
    </source>
</evidence>
<dbReference type="InterPro" id="IPR034466">
    <property type="entry name" value="Methyltransferase_Class_B"/>
</dbReference>
<evidence type="ECO:0000313" key="9">
    <source>
        <dbReference type="Proteomes" id="UP000262969"/>
    </source>
</evidence>
<dbReference type="GO" id="GO:0051539">
    <property type="term" value="F:4 iron, 4 sulfur cluster binding"/>
    <property type="evidence" value="ECO:0007669"/>
    <property type="project" value="UniProtKB-KW"/>
</dbReference>
<evidence type="ECO:0000256" key="4">
    <source>
        <dbReference type="ARBA" id="ARBA00022723"/>
    </source>
</evidence>
<evidence type="ECO:0000256" key="5">
    <source>
        <dbReference type="ARBA" id="ARBA00023004"/>
    </source>
</evidence>
<dbReference type="Gene3D" id="3.80.30.20">
    <property type="entry name" value="tm_1862 like domain"/>
    <property type="match status" value="1"/>
</dbReference>
<dbReference type="GO" id="GO:0005829">
    <property type="term" value="C:cytosol"/>
    <property type="evidence" value="ECO:0007669"/>
    <property type="project" value="TreeGrafter"/>
</dbReference>
<dbReference type="PANTHER" id="PTHR43409">
    <property type="entry name" value="ANAEROBIC MAGNESIUM-PROTOPORPHYRIN IX MONOMETHYL ESTER CYCLASE-RELATED"/>
    <property type="match status" value="1"/>
</dbReference>
<dbReference type="CDD" id="cd02068">
    <property type="entry name" value="radical_SAM_B12_BD"/>
    <property type="match status" value="1"/>
</dbReference>
<dbReference type="InterPro" id="IPR007197">
    <property type="entry name" value="rSAM"/>
</dbReference>
<keyword evidence="4" id="KW-0479">Metal-binding</keyword>
<dbReference type="SFLD" id="SFLDG01123">
    <property type="entry name" value="methyltransferase_(Class_B)"/>
    <property type="match status" value="1"/>
</dbReference>
<dbReference type="InterPro" id="IPR006158">
    <property type="entry name" value="Cobalamin-bd"/>
</dbReference>
<feature type="domain" description="B12-binding" evidence="7">
    <location>
        <begin position="3"/>
        <end position="143"/>
    </location>
</feature>
<dbReference type="InterPro" id="IPR058240">
    <property type="entry name" value="rSAM_sf"/>
</dbReference>
<protein>
    <recommendedName>
        <fullName evidence="7">B12-binding domain-containing protein</fullName>
    </recommendedName>
</protein>
<dbReference type="SUPFAM" id="SSF52242">
    <property type="entry name" value="Cobalamin (vitamin B12)-binding domain"/>
    <property type="match status" value="1"/>
</dbReference>
<dbReference type="AlphaFoldDB" id="A0A3D2X5E2"/>
<dbReference type="PANTHER" id="PTHR43409:SF7">
    <property type="entry name" value="BLL1977 PROTEIN"/>
    <property type="match status" value="1"/>
</dbReference>
<dbReference type="Pfam" id="PF02310">
    <property type="entry name" value="B12-binding"/>
    <property type="match status" value="1"/>
</dbReference>
<keyword evidence="5" id="KW-0408">Iron</keyword>
<dbReference type="SFLD" id="SFLDS00029">
    <property type="entry name" value="Radical_SAM"/>
    <property type="match status" value="1"/>
</dbReference>
<keyword evidence="3" id="KW-0949">S-adenosyl-L-methionine</keyword>
<dbReference type="PROSITE" id="PS51332">
    <property type="entry name" value="B12_BINDING"/>
    <property type="match status" value="1"/>
</dbReference>
<reference evidence="8 9" key="1">
    <citation type="journal article" date="2018" name="Nat. Biotechnol.">
        <title>A standardized bacterial taxonomy based on genome phylogeny substantially revises the tree of life.</title>
        <authorList>
            <person name="Parks D.H."/>
            <person name="Chuvochina M."/>
            <person name="Waite D.W."/>
            <person name="Rinke C."/>
            <person name="Skarshewski A."/>
            <person name="Chaumeil P.A."/>
            <person name="Hugenholtz P."/>
        </authorList>
    </citation>
    <scope>NUCLEOTIDE SEQUENCE [LARGE SCALE GENOMIC DNA]</scope>
    <source>
        <strain evidence="8">UBA11728</strain>
    </source>
</reference>
<dbReference type="InterPro" id="IPR036724">
    <property type="entry name" value="Cobalamin-bd_sf"/>
</dbReference>
<dbReference type="InterPro" id="IPR023404">
    <property type="entry name" value="rSAM_horseshoe"/>
</dbReference>
<dbReference type="GO" id="GO:0046872">
    <property type="term" value="F:metal ion binding"/>
    <property type="evidence" value="ECO:0007669"/>
    <property type="project" value="UniProtKB-KW"/>
</dbReference>
<evidence type="ECO:0000256" key="2">
    <source>
        <dbReference type="ARBA" id="ARBA00022679"/>
    </source>
</evidence>
<sequence>MKNNILFINSPNYDSDDKRRLRPLGICSLAATLRAKGYRCDIIDPNADDVIMSIPKIIKKIAEGEYGLIGISSVTPNFHHAVNLAQQIKKVFDIVVILGGVHATFSHEQIVNEYDCFDVIIRGEGELAITKLTQDLFENHTFTYPIEGCTYRKMNGKIHVASSINSLDSLDKLNPPVQDNIFNYSQTIVDGRLLKNISLISSRGCPYDCIFCSVTSLRRKWITRKIEDIANEVLSIYQKSRDIFLVYSDDNFFIDKDRAIDIVETINTLCREKINFCFATRTDLIVRHG</sequence>
<dbReference type="GO" id="GO:0031419">
    <property type="term" value="F:cobalamin binding"/>
    <property type="evidence" value="ECO:0007669"/>
    <property type="project" value="InterPro"/>
</dbReference>
<name>A0A3D2X5E2_9FIRM</name>
<keyword evidence="6" id="KW-0411">Iron-sulfur</keyword>
<comment type="caution">
    <text evidence="8">The sequence shown here is derived from an EMBL/GenBank/DDBJ whole genome shotgun (WGS) entry which is preliminary data.</text>
</comment>